<organism evidence="2 3">
    <name type="scientific">Hymenobacter fastidiosus</name>
    <dbReference type="NCBI Taxonomy" id="486264"/>
    <lineage>
        <taxon>Bacteria</taxon>
        <taxon>Pseudomonadati</taxon>
        <taxon>Bacteroidota</taxon>
        <taxon>Cytophagia</taxon>
        <taxon>Cytophagales</taxon>
        <taxon>Hymenobacteraceae</taxon>
        <taxon>Hymenobacter</taxon>
    </lineage>
</organism>
<dbReference type="PANTHER" id="PTHR38477:SF1">
    <property type="entry name" value="MUREIN L,D-TRANSPEPTIDASE CATALYTIC DOMAIN FAMILY PROTEIN"/>
    <property type="match status" value="1"/>
</dbReference>
<feature type="signal peptide" evidence="1">
    <location>
        <begin position="1"/>
        <end position="27"/>
    </location>
</feature>
<keyword evidence="1" id="KW-0732">Signal</keyword>
<gene>
    <name evidence="2" type="ORF">GCM10022408_19460</name>
</gene>
<comment type="caution">
    <text evidence="2">The sequence shown here is derived from an EMBL/GenBank/DDBJ whole genome shotgun (WGS) entry which is preliminary data.</text>
</comment>
<accession>A0ABP7S7D2</accession>
<name>A0ABP7S7D2_9BACT</name>
<evidence type="ECO:0000313" key="2">
    <source>
        <dbReference type="EMBL" id="GAA4007581.1"/>
    </source>
</evidence>
<feature type="chain" id="PRO_5045981948" description="Murein L,D-transpeptidase catalytic domain family protein" evidence="1">
    <location>
        <begin position="28"/>
        <end position="266"/>
    </location>
</feature>
<evidence type="ECO:0000256" key="1">
    <source>
        <dbReference type="SAM" id="SignalP"/>
    </source>
</evidence>
<dbReference type="EMBL" id="BAABDJ010000015">
    <property type="protein sequence ID" value="GAA4007581.1"/>
    <property type="molecule type" value="Genomic_DNA"/>
</dbReference>
<reference evidence="3" key="1">
    <citation type="journal article" date="2019" name="Int. J. Syst. Evol. Microbiol.">
        <title>The Global Catalogue of Microorganisms (GCM) 10K type strain sequencing project: providing services to taxonomists for standard genome sequencing and annotation.</title>
        <authorList>
            <consortium name="The Broad Institute Genomics Platform"/>
            <consortium name="The Broad Institute Genome Sequencing Center for Infectious Disease"/>
            <person name="Wu L."/>
            <person name="Ma J."/>
        </authorList>
    </citation>
    <scope>NUCLEOTIDE SEQUENCE [LARGE SCALE GENOMIC DNA]</scope>
    <source>
        <strain evidence="3">JCM 17224</strain>
    </source>
</reference>
<dbReference type="Proteomes" id="UP001500567">
    <property type="component" value="Unassembled WGS sequence"/>
</dbReference>
<sequence length="266" mass="28678">MPFSPTAFAGFLLLLASLVLPAFPAEAAPGTGGGKVVKLSEARRATYMAAFEQHVLQTYVQTGLTATGLPMNVYREALVGFYNLQQRGLVAPAKQVLTIIDFNRSSRLKRLWVVDVKQQRVLFHTLVAHGKNTGAEFASAFSNVNGSEMSSLGFYVTGNTYEGKHGLSLKLNGLEPKYNTNAASRAVVVHGANYVCEEFVQAHGRLGRSQGCPALPLNQSSAIIRAIKNGTVVYAHAPRTVQYESSFQQLDPALVGFAQSKGLSDE</sequence>
<dbReference type="InterPro" id="IPR032676">
    <property type="entry name" value="YkuD_2"/>
</dbReference>
<dbReference type="RefSeq" id="WP_345072656.1">
    <property type="nucleotide sequence ID" value="NZ_BAABDJ010000015.1"/>
</dbReference>
<proteinExistence type="predicted"/>
<protein>
    <recommendedName>
        <fullName evidence="4">Murein L,D-transpeptidase catalytic domain family protein</fullName>
    </recommendedName>
</protein>
<dbReference type="PANTHER" id="PTHR38477">
    <property type="entry name" value="HYPOTHETICAL EXPORTED PROTEIN"/>
    <property type="match status" value="1"/>
</dbReference>
<evidence type="ECO:0008006" key="4">
    <source>
        <dbReference type="Google" id="ProtNLM"/>
    </source>
</evidence>
<keyword evidence="3" id="KW-1185">Reference proteome</keyword>
<evidence type="ECO:0000313" key="3">
    <source>
        <dbReference type="Proteomes" id="UP001500567"/>
    </source>
</evidence>
<dbReference type="Pfam" id="PF13645">
    <property type="entry name" value="YkuD_2"/>
    <property type="match status" value="1"/>
</dbReference>